<dbReference type="GO" id="GO:0006508">
    <property type="term" value="P:proteolysis"/>
    <property type="evidence" value="ECO:0007669"/>
    <property type="project" value="UniProtKB-KW"/>
</dbReference>
<dbReference type="InterPro" id="IPR051202">
    <property type="entry name" value="Peptidase_C40"/>
</dbReference>
<name>A0A2R5F074_9BACL</name>
<evidence type="ECO:0000313" key="7">
    <source>
        <dbReference type="Proteomes" id="UP000245202"/>
    </source>
</evidence>
<dbReference type="PROSITE" id="PS51935">
    <property type="entry name" value="NLPC_P60"/>
    <property type="match status" value="1"/>
</dbReference>
<evidence type="ECO:0000256" key="1">
    <source>
        <dbReference type="ARBA" id="ARBA00007074"/>
    </source>
</evidence>
<dbReference type="PANTHER" id="PTHR47053">
    <property type="entry name" value="MUREIN DD-ENDOPEPTIDASE MEPH-RELATED"/>
    <property type="match status" value="1"/>
</dbReference>
<evidence type="ECO:0000313" key="6">
    <source>
        <dbReference type="EMBL" id="GBG12330.1"/>
    </source>
</evidence>
<keyword evidence="3 6" id="KW-0378">Hydrolase</keyword>
<reference evidence="6 7" key="1">
    <citation type="submission" date="2017-08" db="EMBL/GenBank/DDBJ databases">
        <title>Substantial Increase in Enzyme Production by Combined Drug-Resistance Mutations in Paenibacillus agaridevorans.</title>
        <authorList>
            <person name="Tanaka Y."/>
            <person name="Funane K."/>
            <person name="Hosaka T."/>
            <person name="Shiwa Y."/>
            <person name="Fujita N."/>
            <person name="Miyazaki T."/>
            <person name="Yoshikawa H."/>
            <person name="Murakami K."/>
            <person name="Kasahara K."/>
            <person name="Inaoka T."/>
            <person name="Hiraga Y."/>
            <person name="Ochi K."/>
        </authorList>
    </citation>
    <scope>NUCLEOTIDE SEQUENCE [LARGE SCALE GENOMIC DNA]</scope>
    <source>
        <strain evidence="6 7">T-3040</strain>
    </source>
</reference>
<dbReference type="GO" id="GO:0008234">
    <property type="term" value="F:cysteine-type peptidase activity"/>
    <property type="evidence" value="ECO:0007669"/>
    <property type="project" value="UniProtKB-KW"/>
</dbReference>
<dbReference type="SUPFAM" id="SSF54001">
    <property type="entry name" value="Cysteine proteinases"/>
    <property type="match status" value="1"/>
</dbReference>
<evidence type="ECO:0000256" key="3">
    <source>
        <dbReference type="ARBA" id="ARBA00022801"/>
    </source>
</evidence>
<gene>
    <name evidence="6" type="ORF">PAT3040_07203</name>
</gene>
<dbReference type="Pfam" id="PF00877">
    <property type="entry name" value="NLPC_P60"/>
    <property type="match status" value="1"/>
</dbReference>
<dbReference type="Proteomes" id="UP000245202">
    <property type="component" value="Unassembled WGS sequence"/>
</dbReference>
<protein>
    <submittedName>
        <fullName evidence="6">Glycoside hydrolase</fullName>
    </submittedName>
</protein>
<dbReference type="PANTHER" id="PTHR47053:SF1">
    <property type="entry name" value="MUREIN DD-ENDOPEPTIDASE MEPH-RELATED"/>
    <property type="match status" value="1"/>
</dbReference>
<comment type="caution">
    <text evidence="6">The sequence shown here is derived from an EMBL/GenBank/DDBJ whole genome shotgun (WGS) entry which is preliminary data.</text>
</comment>
<evidence type="ECO:0000256" key="4">
    <source>
        <dbReference type="ARBA" id="ARBA00022807"/>
    </source>
</evidence>
<keyword evidence="2" id="KW-0645">Protease</keyword>
<dbReference type="InterPro" id="IPR000064">
    <property type="entry name" value="NLP_P60_dom"/>
</dbReference>
<sequence>MKNDLEGYTDNMRNGNLLKHIVKIGTCGAIIWSAVTFGAGTDSAHAATPTSIALIDSSKDYIGTPYLYGAAAGSTSAFDCSSFTQYMLGSIGVWLPRTSTAQAYMGEKVGKGFLSMGDLVFFSTNGGKSISHVGIYAGSGKFIHSSSSKGVTVTDMNSSYWKNKYVTARRVL</sequence>
<keyword evidence="4" id="KW-0788">Thiol protease</keyword>
<proteinExistence type="inferred from homology"/>
<keyword evidence="7" id="KW-1185">Reference proteome</keyword>
<accession>A0A2R5F074</accession>
<evidence type="ECO:0000259" key="5">
    <source>
        <dbReference type="PROSITE" id="PS51935"/>
    </source>
</evidence>
<dbReference type="InterPro" id="IPR038765">
    <property type="entry name" value="Papain-like_cys_pep_sf"/>
</dbReference>
<organism evidence="6 7">
    <name type="scientific">Paenibacillus agaridevorans</name>
    <dbReference type="NCBI Taxonomy" id="171404"/>
    <lineage>
        <taxon>Bacteria</taxon>
        <taxon>Bacillati</taxon>
        <taxon>Bacillota</taxon>
        <taxon>Bacilli</taxon>
        <taxon>Bacillales</taxon>
        <taxon>Paenibacillaceae</taxon>
        <taxon>Paenibacillus</taxon>
    </lineage>
</organism>
<dbReference type="EMBL" id="BDQX01000458">
    <property type="protein sequence ID" value="GBG12330.1"/>
    <property type="molecule type" value="Genomic_DNA"/>
</dbReference>
<feature type="domain" description="NlpC/P60" evidence="5">
    <location>
        <begin position="48"/>
        <end position="172"/>
    </location>
</feature>
<comment type="similarity">
    <text evidence="1">Belongs to the peptidase C40 family.</text>
</comment>
<dbReference type="Gene3D" id="3.90.1720.10">
    <property type="entry name" value="endopeptidase domain like (from Nostoc punctiforme)"/>
    <property type="match status" value="1"/>
</dbReference>
<evidence type="ECO:0000256" key="2">
    <source>
        <dbReference type="ARBA" id="ARBA00022670"/>
    </source>
</evidence>
<dbReference type="AlphaFoldDB" id="A0A2R5F074"/>